<sequence length="23" mass="2800">MDNVKLKIYEIDNHDEDITFPSY</sequence>
<dbReference type="EMBL" id="UINC01062867">
    <property type="protein sequence ID" value="SVB89893.1"/>
    <property type="molecule type" value="Genomic_DNA"/>
</dbReference>
<protein>
    <submittedName>
        <fullName evidence="1">Uncharacterized protein</fullName>
    </submittedName>
</protein>
<proteinExistence type="predicted"/>
<name>A0A382HTD1_9ZZZZ</name>
<evidence type="ECO:0000313" key="1">
    <source>
        <dbReference type="EMBL" id="SVB89893.1"/>
    </source>
</evidence>
<accession>A0A382HTD1</accession>
<dbReference type="AlphaFoldDB" id="A0A382HTD1"/>
<reference evidence="1" key="1">
    <citation type="submission" date="2018-05" db="EMBL/GenBank/DDBJ databases">
        <authorList>
            <person name="Lanie J.A."/>
            <person name="Ng W.-L."/>
            <person name="Kazmierczak K.M."/>
            <person name="Andrzejewski T.M."/>
            <person name="Davidsen T.M."/>
            <person name="Wayne K.J."/>
            <person name="Tettelin H."/>
            <person name="Glass J.I."/>
            <person name="Rusch D."/>
            <person name="Podicherti R."/>
            <person name="Tsui H.-C.T."/>
            <person name="Winkler M.E."/>
        </authorList>
    </citation>
    <scope>NUCLEOTIDE SEQUENCE</scope>
</reference>
<gene>
    <name evidence="1" type="ORF">METZ01_LOCUS242747</name>
</gene>
<organism evidence="1">
    <name type="scientific">marine metagenome</name>
    <dbReference type="NCBI Taxonomy" id="408172"/>
    <lineage>
        <taxon>unclassified sequences</taxon>
        <taxon>metagenomes</taxon>
        <taxon>ecological metagenomes</taxon>
    </lineage>
</organism>